<evidence type="ECO:0000256" key="2">
    <source>
        <dbReference type="ARBA" id="ARBA00023295"/>
    </source>
</evidence>
<dbReference type="SUPFAM" id="SSF53590">
    <property type="entry name" value="Nucleoside hydrolase"/>
    <property type="match status" value="1"/>
</dbReference>
<dbReference type="Pfam" id="PF01156">
    <property type="entry name" value="IU_nuc_hydro"/>
    <property type="match status" value="1"/>
</dbReference>
<name>A0AAE9NRR0_9GAMM</name>
<evidence type="ECO:0000259" key="3">
    <source>
        <dbReference type="Pfam" id="PF01156"/>
    </source>
</evidence>
<dbReference type="EMBL" id="CP090065">
    <property type="protein sequence ID" value="UVO08457.1"/>
    <property type="molecule type" value="Genomic_DNA"/>
</dbReference>
<dbReference type="AlphaFoldDB" id="A0AAE9NRR0"/>
<dbReference type="EMBL" id="JBEHEF010000019">
    <property type="protein sequence ID" value="MEQ9939336.1"/>
    <property type="molecule type" value="Genomic_DNA"/>
</dbReference>
<evidence type="ECO:0000256" key="1">
    <source>
        <dbReference type="ARBA" id="ARBA00022801"/>
    </source>
</evidence>
<dbReference type="InterPro" id="IPR001910">
    <property type="entry name" value="Inosine/uridine_hydrolase_dom"/>
</dbReference>
<protein>
    <submittedName>
        <fullName evidence="5">Nucleoside hydrolase</fullName>
    </submittedName>
</protein>
<dbReference type="PROSITE" id="PS01247">
    <property type="entry name" value="IUNH"/>
    <property type="match status" value="1"/>
</dbReference>
<dbReference type="PANTHER" id="PTHR12304:SF4">
    <property type="entry name" value="URIDINE NUCLEOSIDASE"/>
    <property type="match status" value="1"/>
</dbReference>
<evidence type="ECO:0000313" key="6">
    <source>
        <dbReference type="Proteomes" id="UP001059272"/>
    </source>
</evidence>
<proteinExistence type="predicted"/>
<dbReference type="Proteomes" id="UP001059272">
    <property type="component" value="Chromosome"/>
</dbReference>
<accession>A0AAE9NRR0</accession>
<dbReference type="InterPro" id="IPR023186">
    <property type="entry name" value="IUNH"/>
</dbReference>
<reference evidence="5" key="1">
    <citation type="submission" date="2021-12" db="EMBL/GenBank/DDBJ databases">
        <title>Genome sequence of novel Pectobacterium sp. causing blackleg.</title>
        <authorList>
            <person name="Wang J."/>
        </authorList>
    </citation>
    <scope>NUCLEOTIDE SEQUENCE</scope>
    <source>
        <strain evidence="5">BY21311</strain>
    </source>
</reference>
<dbReference type="PANTHER" id="PTHR12304">
    <property type="entry name" value="INOSINE-URIDINE PREFERRING NUCLEOSIDE HYDROLASE"/>
    <property type="match status" value="1"/>
</dbReference>
<dbReference type="CDD" id="cd02651">
    <property type="entry name" value="nuc_hydro_IU_UC_XIUA"/>
    <property type="match status" value="1"/>
</dbReference>
<dbReference type="KEGG" id="ppoo:LW347_00110"/>
<keyword evidence="1 5" id="KW-0378">Hydrolase</keyword>
<feature type="domain" description="Inosine/uridine-preferring nucleoside hydrolase" evidence="3">
    <location>
        <begin position="6"/>
        <end position="302"/>
    </location>
</feature>
<organism evidence="5 6">
    <name type="scientific">Pectobacterium polonicum</name>
    <dbReference type="NCBI Taxonomy" id="2485124"/>
    <lineage>
        <taxon>Bacteria</taxon>
        <taxon>Pseudomonadati</taxon>
        <taxon>Pseudomonadota</taxon>
        <taxon>Gammaproteobacteria</taxon>
        <taxon>Enterobacterales</taxon>
        <taxon>Pectobacteriaceae</taxon>
        <taxon>Pectobacterium</taxon>
    </lineage>
</organism>
<dbReference type="InterPro" id="IPR015910">
    <property type="entry name" value="I/U_nuclsd_hydro_CS"/>
</dbReference>
<gene>
    <name evidence="4" type="ORF">ABRQ07_17245</name>
    <name evidence="5" type="ORF">LW347_00110</name>
</gene>
<dbReference type="Proteomes" id="UP001463408">
    <property type="component" value="Unassembled WGS sequence"/>
</dbReference>
<dbReference type="RefSeq" id="WP_258883650.1">
    <property type="nucleotide sequence ID" value="NZ_CP090065.1"/>
</dbReference>
<dbReference type="InterPro" id="IPR036452">
    <property type="entry name" value="Ribo_hydro-like"/>
</dbReference>
<keyword evidence="2" id="KW-0326">Glycosidase</keyword>
<dbReference type="GO" id="GO:0005829">
    <property type="term" value="C:cytosol"/>
    <property type="evidence" value="ECO:0007669"/>
    <property type="project" value="TreeGrafter"/>
</dbReference>
<evidence type="ECO:0000313" key="7">
    <source>
        <dbReference type="Proteomes" id="UP001463408"/>
    </source>
</evidence>
<dbReference type="GO" id="GO:0008477">
    <property type="term" value="F:purine nucleosidase activity"/>
    <property type="evidence" value="ECO:0007669"/>
    <property type="project" value="TreeGrafter"/>
</dbReference>
<dbReference type="GO" id="GO:0006152">
    <property type="term" value="P:purine nucleoside catabolic process"/>
    <property type="evidence" value="ECO:0007669"/>
    <property type="project" value="TreeGrafter"/>
</dbReference>
<evidence type="ECO:0000313" key="5">
    <source>
        <dbReference type="EMBL" id="UVO08457.1"/>
    </source>
</evidence>
<dbReference type="GO" id="GO:0045437">
    <property type="term" value="F:uridine nucleosidase activity"/>
    <property type="evidence" value="ECO:0007669"/>
    <property type="project" value="UniProtKB-ARBA"/>
</dbReference>
<dbReference type="Gene3D" id="3.90.245.10">
    <property type="entry name" value="Ribonucleoside hydrolase-like"/>
    <property type="match status" value="1"/>
</dbReference>
<keyword evidence="7" id="KW-1185">Reference proteome</keyword>
<reference evidence="4 7" key="2">
    <citation type="submission" date="2024-06" db="EMBL/GenBank/DDBJ databases">
        <title>Pangenomics to understand the prophage dynamics in the radiating lineages of P. brasiliense.</title>
        <authorList>
            <person name="Pardeshi L.A."/>
            <person name="Van Duivenbode I."/>
            <person name="Jonkheer E.M."/>
            <person name="Pel M.J.C."/>
            <person name="Kupczok A."/>
            <person name="De Ridder D."/>
            <person name="Smit S."/>
            <person name="Van Der Lee T.J."/>
        </authorList>
    </citation>
    <scope>NUCLEOTIDE SEQUENCE [LARGE SCALE GENOMIC DNA]</scope>
    <source>
        <strain evidence="4 7">PD 8607</strain>
    </source>
</reference>
<evidence type="ECO:0000313" key="4">
    <source>
        <dbReference type="EMBL" id="MEQ9939336.1"/>
    </source>
</evidence>
<sequence length="335" mass="36241">MVRERIIIDTDPGVDDAIAIWLALASPELDVLGITAVAGNVPLEATLANACKVVGLTGRTDVPIFAGASRPLIREQVFGKYAHIGAFSPEWVPDSTLLPEQEHAVDFLVRTTRQAAADNNPITLCSIGPMTNVALALRFHPDVARGIKQIVSMSCAFTALGNRVPWADFNVYADPHAADIVFSSGVPLVIMPLDMTFQALIQAEQVDEIERSGGEPGKAMAALLRTFDRNEVARFGREGGPIHDATVISWLLKPELFQSASARVGVEVTGKTAGYVFADFYHKLDEPDNALVMREIDEQGFLGLIADRLRRYGSETIMGSEAITSPEALNGSEER</sequence>